<comment type="catalytic activity">
    <reaction evidence="1">
        <text>ATP + protein L-histidine = ADP + protein N-phospho-L-histidine.</text>
        <dbReference type="EC" id="2.7.13.3"/>
    </reaction>
</comment>
<dbReference type="Pfam" id="PF02518">
    <property type="entry name" value="HATPase_c"/>
    <property type="match status" value="1"/>
</dbReference>
<keyword evidence="13" id="KW-1185">Reference proteome</keyword>
<dbReference type="PANTHER" id="PTHR43065">
    <property type="entry name" value="SENSOR HISTIDINE KINASE"/>
    <property type="match status" value="1"/>
</dbReference>
<keyword evidence="6" id="KW-0418">Kinase</keyword>
<evidence type="ECO:0000256" key="8">
    <source>
        <dbReference type="ARBA" id="ARBA00023012"/>
    </source>
</evidence>
<dbReference type="InterPro" id="IPR013656">
    <property type="entry name" value="PAS_4"/>
</dbReference>
<dbReference type="CDD" id="cd00075">
    <property type="entry name" value="HATPase"/>
    <property type="match status" value="1"/>
</dbReference>
<dbReference type="SMART" id="SM00091">
    <property type="entry name" value="PAS"/>
    <property type="match status" value="4"/>
</dbReference>
<evidence type="ECO:0000256" key="2">
    <source>
        <dbReference type="ARBA" id="ARBA00012438"/>
    </source>
</evidence>
<accession>A0ABW4LMY4</accession>
<feature type="domain" description="Histidine kinase" evidence="9">
    <location>
        <begin position="496"/>
        <end position="700"/>
    </location>
</feature>
<feature type="domain" description="PAS" evidence="10">
    <location>
        <begin position="363"/>
        <end position="426"/>
    </location>
</feature>
<feature type="domain" description="PAC" evidence="11">
    <location>
        <begin position="428"/>
        <end position="483"/>
    </location>
</feature>
<organism evidence="12 13">
    <name type="scientific">Bacillus salitolerans</name>
    <dbReference type="NCBI Taxonomy" id="1437434"/>
    <lineage>
        <taxon>Bacteria</taxon>
        <taxon>Bacillati</taxon>
        <taxon>Bacillota</taxon>
        <taxon>Bacilli</taxon>
        <taxon>Bacillales</taxon>
        <taxon>Bacillaceae</taxon>
        <taxon>Bacillus</taxon>
    </lineage>
</organism>
<dbReference type="RefSeq" id="WP_377927600.1">
    <property type="nucleotide sequence ID" value="NZ_JBHUEM010000008.1"/>
</dbReference>
<dbReference type="InterPro" id="IPR035965">
    <property type="entry name" value="PAS-like_dom_sf"/>
</dbReference>
<dbReference type="EMBL" id="JBHUEM010000008">
    <property type="protein sequence ID" value="MFD1736441.1"/>
    <property type="molecule type" value="Genomic_DNA"/>
</dbReference>
<dbReference type="PROSITE" id="PS50112">
    <property type="entry name" value="PAS"/>
    <property type="match status" value="3"/>
</dbReference>
<dbReference type="Pfam" id="PF08447">
    <property type="entry name" value="PAS_3"/>
    <property type="match status" value="2"/>
</dbReference>
<dbReference type="SMART" id="SM00387">
    <property type="entry name" value="HATPase_c"/>
    <property type="match status" value="1"/>
</dbReference>
<dbReference type="PROSITE" id="PS50113">
    <property type="entry name" value="PAC"/>
    <property type="match status" value="3"/>
</dbReference>
<evidence type="ECO:0000256" key="7">
    <source>
        <dbReference type="ARBA" id="ARBA00022840"/>
    </source>
</evidence>
<dbReference type="Pfam" id="PF00512">
    <property type="entry name" value="HisKA"/>
    <property type="match status" value="1"/>
</dbReference>
<dbReference type="SMART" id="SM00086">
    <property type="entry name" value="PAC"/>
    <property type="match status" value="3"/>
</dbReference>
<dbReference type="CDD" id="cd00082">
    <property type="entry name" value="HisKA"/>
    <property type="match status" value="1"/>
</dbReference>
<dbReference type="SUPFAM" id="SSF55874">
    <property type="entry name" value="ATPase domain of HSP90 chaperone/DNA topoisomerase II/histidine kinase"/>
    <property type="match status" value="1"/>
</dbReference>
<dbReference type="InterPro" id="IPR003661">
    <property type="entry name" value="HisK_dim/P_dom"/>
</dbReference>
<keyword evidence="4" id="KW-0808">Transferase</keyword>
<dbReference type="PANTHER" id="PTHR43065:SF34">
    <property type="entry name" value="SPORULATION KINASE A"/>
    <property type="match status" value="1"/>
</dbReference>
<feature type="domain" description="PAC" evidence="11">
    <location>
        <begin position="310"/>
        <end position="362"/>
    </location>
</feature>
<dbReference type="SUPFAM" id="SSF55785">
    <property type="entry name" value="PYP-like sensor domain (PAS domain)"/>
    <property type="match status" value="4"/>
</dbReference>
<dbReference type="PRINTS" id="PR00344">
    <property type="entry name" value="BCTRLSENSOR"/>
</dbReference>
<dbReference type="SMART" id="SM00388">
    <property type="entry name" value="HisKA"/>
    <property type="match status" value="1"/>
</dbReference>
<evidence type="ECO:0000256" key="6">
    <source>
        <dbReference type="ARBA" id="ARBA00022777"/>
    </source>
</evidence>
<dbReference type="EC" id="2.7.13.3" evidence="2"/>
<evidence type="ECO:0000256" key="1">
    <source>
        <dbReference type="ARBA" id="ARBA00000085"/>
    </source>
</evidence>
<evidence type="ECO:0000256" key="5">
    <source>
        <dbReference type="ARBA" id="ARBA00022741"/>
    </source>
</evidence>
<dbReference type="Gene3D" id="1.10.287.130">
    <property type="match status" value="1"/>
</dbReference>
<sequence>MNTNFTDDLRDALFVLDNNWNFIYINQAGEELLSRKKADLIGKLVWDEFEETVDSTFFHQYHRAVNEGITVEFEEYYPPLNEWFDVRAYPNNEGLVVHFRSISKAKKALLKTEQHYESLFTFHPDAVYSFDLNGNYLSVNKSFEKLFGYSKQEALKMDYRILLSTEDKESVDYFFQQASRGYPQSYEVTCLTKDGDQVEVAVTNLPIVVDQEIIGVYGIAKDITDRKLIEQERQEREARLNQALTIAKLISWELELKNNYFYWEDNVSTIIGRQLKVTKLKFLDFLQIVEETDIEKVKDHFTRATEGESLNCQCRIRLDNGDIRFVEITGETLVNEEGRITKIVGIIKDVTERKKEQEQLEKSEELYRVISENSQDVITYSSPDGTLTYLSPAIRSLLGYEVDELLGRRGIEFVHPEDKKDAEKRLLKDQEVITVRYKHKEGHYVWIERSSKLIKNKSGEIEKILAIGRDVTERVRARELMIKSEKLTLAGQLAAGIAHEIRNPLTAIKGFLHLINAGVELKNVYLDVMSSEISRIEAILSELLLLAKPSDLQLKKRELHSILNQVITLLETEANLMDIVFDKKFTSNEIALFCDENQLKQVCINFIKNAIEAMPSGGRVEIRTAVEGERAIISFSDTGCGIPEEQLNKLGQPFFTTKEKGTGLGFAVSNSIIERLNGTIDIASEENVGTTITVRLPVLEDE</sequence>
<evidence type="ECO:0000259" key="11">
    <source>
        <dbReference type="PROSITE" id="PS50113"/>
    </source>
</evidence>
<keyword evidence="3" id="KW-0597">Phosphoprotein</keyword>
<evidence type="ECO:0000259" key="9">
    <source>
        <dbReference type="PROSITE" id="PS50109"/>
    </source>
</evidence>
<feature type="domain" description="PAS" evidence="10">
    <location>
        <begin position="1"/>
        <end position="68"/>
    </location>
</feature>
<dbReference type="Proteomes" id="UP001597214">
    <property type="component" value="Unassembled WGS sequence"/>
</dbReference>
<keyword evidence="7" id="KW-0067">ATP-binding</keyword>
<evidence type="ECO:0000313" key="13">
    <source>
        <dbReference type="Proteomes" id="UP001597214"/>
    </source>
</evidence>
<proteinExistence type="predicted"/>
<dbReference type="NCBIfam" id="TIGR00229">
    <property type="entry name" value="sensory_box"/>
    <property type="match status" value="3"/>
</dbReference>
<dbReference type="CDD" id="cd00130">
    <property type="entry name" value="PAS"/>
    <property type="match status" value="3"/>
</dbReference>
<dbReference type="InterPro" id="IPR036890">
    <property type="entry name" value="HATPase_C_sf"/>
</dbReference>
<dbReference type="Pfam" id="PF13426">
    <property type="entry name" value="PAS_9"/>
    <property type="match status" value="1"/>
</dbReference>
<name>A0ABW4LMY4_9BACI</name>
<keyword evidence="5" id="KW-0547">Nucleotide-binding</keyword>
<reference evidence="13" key="1">
    <citation type="journal article" date="2019" name="Int. J. Syst. Evol. Microbiol.">
        <title>The Global Catalogue of Microorganisms (GCM) 10K type strain sequencing project: providing services to taxonomists for standard genome sequencing and annotation.</title>
        <authorList>
            <consortium name="The Broad Institute Genomics Platform"/>
            <consortium name="The Broad Institute Genome Sequencing Center for Infectious Disease"/>
            <person name="Wu L."/>
            <person name="Ma J."/>
        </authorList>
    </citation>
    <scope>NUCLEOTIDE SEQUENCE [LARGE SCALE GENOMIC DNA]</scope>
    <source>
        <strain evidence="13">CCUG 49339</strain>
    </source>
</reference>
<dbReference type="Gene3D" id="3.30.450.20">
    <property type="entry name" value="PAS domain"/>
    <property type="match status" value="4"/>
</dbReference>
<feature type="domain" description="PAC" evidence="11">
    <location>
        <begin position="184"/>
        <end position="235"/>
    </location>
</feature>
<gene>
    <name evidence="12" type="ORF">ACFSCX_07675</name>
</gene>
<feature type="domain" description="PAS" evidence="10">
    <location>
        <begin position="112"/>
        <end position="182"/>
    </location>
</feature>
<dbReference type="SUPFAM" id="SSF47384">
    <property type="entry name" value="Homodimeric domain of signal transducing histidine kinase"/>
    <property type="match status" value="1"/>
</dbReference>
<dbReference type="InterPro" id="IPR005467">
    <property type="entry name" value="His_kinase_dom"/>
</dbReference>
<dbReference type="InterPro" id="IPR013655">
    <property type="entry name" value="PAS_fold_3"/>
</dbReference>
<keyword evidence="8" id="KW-0902">Two-component regulatory system</keyword>
<dbReference type="Pfam" id="PF08448">
    <property type="entry name" value="PAS_4"/>
    <property type="match status" value="1"/>
</dbReference>
<protein>
    <recommendedName>
        <fullName evidence="2">histidine kinase</fullName>
        <ecNumber evidence="2">2.7.13.3</ecNumber>
    </recommendedName>
</protein>
<dbReference type="InterPro" id="IPR036097">
    <property type="entry name" value="HisK_dim/P_sf"/>
</dbReference>
<evidence type="ECO:0000256" key="3">
    <source>
        <dbReference type="ARBA" id="ARBA00022553"/>
    </source>
</evidence>
<evidence type="ECO:0000313" key="12">
    <source>
        <dbReference type="EMBL" id="MFD1736441.1"/>
    </source>
</evidence>
<evidence type="ECO:0000259" key="10">
    <source>
        <dbReference type="PROSITE" id="PS50112"/>
    </source>
</evidence>
<dbReference type="Gene3D" id="3.30.565.10">
    <property type="entry name" value="Histidine kinase-like ATPase, C-terminal domain"/>
    <property type="match status" value="1"/>
</dbReference>
<dbReference type="InterPro" id="IPR001610">
    <property type="entry name" value="PAC"/>
</dbReference>
<dbReference type="PROSITE" id="PS50109">
    <property type="entry name" value="HIS_KIN"/>
    <property type="match status" value="1"/>
</dbReference>
<dbReference type="InterPro" id="IPR003594">
    <property type="entry name" value="HATPase_dom"/>
</dbReference>
<evidence type="ECO:0000256" key="4">
    <source>
        <dbReference type="ARBA" id="ARBA00022679"/>
    </source>
</evidence>
<dbReference type="InterPro" id="IPR004358">
    <property type="entry name" value="Sig_transdc_His_kin-like_C"/>
</dbReference>
<comment type="caution">
    <text evidence="12">The sequence shown here is derived from an EMBL/GenBank/DDBJ whole genome shotgun (WGS) entry which is preliminary data.</text>
</comment>
<dbReference type="InterPro" id="IPR000014">
    <property type="entry name" value="PAS"/>
</dbReference>
<dbReference type="InterPro" id="IPR000700">
    <property type="entry name" value="PAS-assoc_C"/>
</dbReference>